<dbReference type="RefSeq" id="WP_020038335.1">
    <property type="nucleotide sequence ID" value="NZ_KE557274.1"/>
</dbReference>
<reference evidence="3" key="1">
    <citation type="journal article" date="2014" name="Stand. Genomic Sci.">
        <title>Genome sequence of the exopolysaccharide-producing Salipiger mucosus type strain (DSM 16094(T)), a moderately halophilic member of the Roseobacter clade.</title>
        <authorList>
            <person name="Riedel T."/>
            <person name="Spring S."/>
            <person name="Fiebig A."/>
            <person name="Petersen J."/>
            <person name="Kyrpides N.C."/>
            <person name="Goker M."/>
            <person name="Klenk H.P."/>
        </authorList>
    </citation>
    <scope>NUCLEOTIDE SEQUENCE [LARGE SCALE GENOMIC DNA]</scope>
    <source>
        <strain evidence="3">DSM 16094</strain>
    </source>
</reference>
<feature type="compositionally biased region" description="Basic and acidic residues" evidence="1">
    <location>
        <begin position="20"/>
        <end position="38"/>
    </location>
</feature>
<name>S9QWB0_9RHOB</name>
<gene>
    <name evidence="2" type="ORF">Salmuc_01662</name>
</gene>
<sequence length="489" mass="53437">MDADYDKKARMFLEEDPDTQDARDQAAEAMERRRPETDGHYFDASKIWESCGAEVDPAHQRYLGLEEVTGFLAASGKMYLVSGDGMIDRLKLSADGDLTLIRDYADQKNRQAVLDPEGHNPQDITARRYLRDTIADAIDASETLTPDEIVEAGLRADKLSAMLTEGFAAAHYGSRENAPTVRMTAKHGDEKVAIVKRAEDNAPHAASNMSGPMAAITNAVKGAMTNISASVDRLKSKPAVMAAAGATTAVAVIGAGMMATTLADMGQPAEKSEPRAQVLYNSATGHVDFAVVDGNEISIMRDLGTRNSFETMRATTKNSYLTNIASNVAARVDGLDPDHVVMGLQDVMEVQAEWREKQGRPARVELTLLAADDAITVTHTGNQLLADPVSQADYLAEQAPVQMAGKGDLEDYTFDNSDDDLQDVLERKMRIALELVEMQWSHQSYIDKQTSDYPRGRYIELPSVELDLDRKYYDANKPETPDASPGLGR</sequence>
<evidence type="ECO:0000313" key="3">
    <source>
        <dbReference type="Proteomes" id="UP000015347"/>
    </source>
</evidence>
<evidence type="ECO:0000256" key="1">
    <source>
        <dbReference type="SAM" id="MobiDB-lite"/>
    </source>
</evidence>
<dbReference type="HOGENOM" id="CLU_557665_0_0_5"/>
<dbReference type="Proteomes" id="UP000015347">
    <property type="component" value="Unassembled WGS sequence"/>
</dbReference>
<feature type="compositionally biased region" description="Basic and acidic residues" evidence="1">
    <location>
        <begin position="1"/>
        <end position="13"/>
    </location>
</feature>
<accession>S9QWB0</accession>
<dbReference type="EMBL" id="APVH01000013">
    <property type="protein sequence ID" value="EPX83887.1"/>
    <property type="molecule type" value="Genomic_DNA"/>
</dbReference>
<protein>
    <submittedName>
        <fullName evidence="2">Uncharacterized protein</fullName>
    </submittedName>
</protein>
<comment type="caution">
    <text evidence="2">The sequence shown here is derived from an EMBL/GenBank/DDBJ whole genome shotgun (WGS) entry which is preliminary data.</text>
</comment>
<organism evidence="2 3">
    <name type="scientific">Salipiger mucosus DSM 16094</name>
    <dbReference type="NCBI Taxonomy" id="1123237"/>
    <lineage>
        <taxon>Bacteria</taxon>
        <taxon>Pseudomonadati</taxon>
        <taxon>Pseudomonadota</taxon>
        <taxon>Alphaproteobacteria</taxon>
        <taxon>Rhodobacterales</taxon>
        <taxon>Roseobacteraceae</taxon>
        <taxon>Salipiger</taxon>
    </lineage>
</organism>
<feature type="region of interest" description="Disordered" evidence="1">
    <location>
        <begin position="1"/>
        <end position="38"/>
    </location>
</feature>
<proteinExistence type="predicted"/>
<keyword evidence="3" id="KW-1185">Reference proteome</keyword>
<evidence type="ECO:0000313" key="2">
    <source>
        <dbReference type="EMBL" id="EPX83887.1"/>
    </source>
</evidence>
<dbReference type="AlphaFoldDB" id="S9QWB0"/>